<evidence type="ECO:0000313" key="3">
    <source>
        <dbReference type="Proteomes" id="UP000218811"/>
    </source>
</evidence>
<organism evidence="2 3">
    <name type="scientific">Wolfiporia cocos (strain MD-104)</name>
    <name type="common">Brown rot fungus</name>
    <dbReference type="NCBI Taxonomy" id="742152"/>
    <lineage>
        <taxon>Eukaryota</taxon>
        <taxon>Fungi</taxon>
        <taxon>Dikarya</taxon>
        <taxon>Basidiomycota</taxon>
        <taxon>Agaricomycotina</taxon>
        <taxon>Agaricomycetes</taxon>
        <taxon>Polyporales</taxon>
        <taxon>Phaeolaceae</taxon>
        <taxon>Wolfiporia</taxon>
    </lineage>
</organism>
<dbReference type="STRING" id="742152.A0A2H3JP11"/>
<protein>
    <submittedName>
        <fullName evidence="2">Uncharacterized protein</fullName>
    </submittedName>
</protein>
<accession>A0A2H3JP11</accession>
<evidence type="ECO:0000313" key="2">
    <source>
        <dbReference type="EMBL" id="PCH43631.1"/>
    </source>
</evidence>
<feature type="compositionally biased region" description="Acidic residues" evidence="1">
    <location>
        <begin position="117"/>
        <end position="132"/>
    </location>
</feature>
<sequence length="280" mass="31052">RYPALKQQHPCEGRRRWWLRAADAFWALPADEKAAWLAAYEEHEMATDDDPHDAFAEDAPGLGILVRTDYTDDAAWRAFCEKLREGEAEFVPARPPAAEGSTAEESPDAGAARPGGDDDAMDDDDDEGEEEEKASPAIFAIVDAPPADRARYTGISNLAALRLFNEVDVRRAPTPPQGTRRVRPQNRLVDYDGFQEIYGGKTLWIYDAKSNADQCARLVSRHGGPYGTATGDSWRARVAHICELQVNLTAGAMTIDFGGMDRWDYPERVRNLEEAARPTS</sequence>
<dbReference type="OrthoDB" id="204784at2759"/>
<dbReference type="OMA" id="CELQVNL"/>
<reference evidence="2 3" key="1">
    <citation type="journal article" date="2012" name="Science">
        <title>The Paleozoic origin of enzymatic lignin decomposition reconstructed from 31 fungal genomes.</title>
        <authorList>
            <person name="Floudas D."/>
            <person name="Binder M."/>
            <person name="Riley R."/>
            <person name="Barry K."/>
            <person name="Blanchette R.A."/>
            <person name="Henrissat B."/>
            <person name="Martinez A.T."/>
            <person name="Otillar R."/>
            <person name="Spatafora J.W."/>
            <person name="Yadav J.S."/>
            <person name="Aerts A."/>
            <person name="Benoit I."/>
            <person name="Boyd A."/>
            <person name="Carlson A."/>
            <person name="Copeland A."/>
            <person name="Coutinho P.M."/>
            <person name="de Vries R.P."/>
            <person name="Ferreira P."/>
            <person name="Findley K."/>
            <person name="Foster B."/>
            <person name="Gaskell J."/>
            <person name="Glotzer D."/>
            <person name="Gorecki P."/>
            <person name="Heitman J."/>
            <person name="Hesse C."/>
            <person name="Hori C."/>
            <person name="Igarashi K."/>
            <person name="Jurgens J.A."/>
            <person name="Kallen N."/>
            <person name="Kersten P."/>
            <person name="Kohler A."/>
            <person name="Kuees U."/>
            <person name="Kumar T.K.A."/>
            <person name="Kuo A."/>
            <person name="LaButti K."/>
            <person name="Larrondo L.F."/>
            <person name="Lindquist E."/>
            <person name="Ling A."/>
            <person name="Lombard V."/>
            <person name="Lucas S."/>
            <person name="Lundell T."/>
            <person name="Martin R."/>
            <person name="McLaughlin D.J."/>
            <person name="Morgenstern I."/>
            <person name="Morin E."/>
            <person name="Murat C."/>
            <person name="Nagy L.G."/>
            <person name="Nolan M."/>
            <person name="Ohm R.A."/>
            <person name="Patyshakuliyeva A."/>
            <person name="Rokas A."/>
            <person name="Ruiz-Duenas F.J."/>
            <person name="Sabat G."/>
            <person name="Salamov A."/>
            <person name="Samejima M."/>
            <person name="Schmutz J."/>
            <person name="Slot J.C."/>
            <person name="St John F."/>
            <person name="Stenlid J."/>
            <person name="Sun H."/>
            <person name="Sun S."/>
            <person name="Syed K."/>
            <person name="Tsang A."/>
            <person name="Wiebenga A."/>
            <person name="Young D."/>
            <person name="Pisabarro A."/>
            <person name="Eastwood D.C."/>
            <person name="Martin F."/>
            <person name="Cullen D."/>
            <person name="Grigoriev I.V."/>
            <person name="Hibbett D.S."/>
        </authorList>
    </citation>
    <scope>NUCLEOTIDE SEQUENCE [LARGE SCALE GENOMIC DNA]</scope>
    <source>
        <strain evidence="2 3">MD-104</strain>
    </source>
</reference>
<feature type="region of interest" description="Disordered" evidence="1">
    <location>
        <begin position="90"/>
        <end position="141"/>
    </location>
</feature>
<name>A0A2H3JP11_WOLCO</name>
<evidence type="ECO:0000256" key="1">
    <source>
        <dbReference type="SAM" id="MobiDB-lite"/>
    </source>
</evidence>
<keyword evidence="3" id="KW-1185">Reference proteome</keyword>
<dbReference type="AlphaFoldDB" id="A0A2H3JP11"/>
<gene>
    <name evidence="2" type="ORF">WOLCODRAFT_75800</name>
</gene>
<dbReference type="Proteomes" id="UP000218811">
    <property type="component" value="Unassembled WGS sequence"/>
</dbReference>
<proteinExistence type="predicted"/>
<feature type="non-terminal residue" evidence="2">
    <location>
        <position position="1"/>
    </location>
</feature>
<dbReference type="EMBL" id="KB468146">
    <property type="protein sequence ID" value="PCH43631.1"/>
    <property type="molecule type" value="Genomic_DNA"/>
</dbReference>